<dbReference type="EMBL" id="OW152821">
    <property type="protein sequence ID" value="CAH2077227.1"/>
    <property type="molecule type" value="Genomic_DNA"/>
</dbReference>
<sequence>MTSKNDCCVREYTTTRGLSLLIWDFLLFGKVSKDGAIS</sequence>
<protein>
    <recommendedName>
        <fullName evidence="3">Photosystem II protein I</fullName>
    </recommendedName>
</protein>
<evidence type="ECO:0008006" key="3">
    <source>
        <dbReference type="Google" id="ProtNLM"/>
    </source>
</evidence>
<name>A0ABN8J7U5_9NEOP</name>
<dbReference type="Proteomes" id="UP000837857">
    <property type="component" value="Chromosome 9"/>
</dbReference>
<evidence type="ECO:0000313" key="2">
    <source>
        <dbReference type="Proteomes" id="UP000837857"/>
    </source>
</evidence>
<feature type="non-terminal residue" evidence="1">
    <location>
        <position position="38"/>
    </location>
</feature>
<evidence type="ECO:0000313" key="1">
    <source>
        <dbReference type="EMBL" id="CAH2077227.1"/>
    </source>
</evidence>
<accession>A0ABN8J7U5</accession>
<proteinExistence type="predicted"/>
<reference evidence="1" key="1">
    <citation type="submission" date="2022-03" db="EMBL/GenBank/DDBJ databases">
        <authorList>
            <person name="Martin H S."/>
        </authorList>
    </citation>
    <scope>NUCLEOTIDE SEQUENCE</scope>
</reference>
<organism evidence="1 2">
    <name type="scientific">Iphiclides podalirius</name>
    <name type="common">scarce swallowtail</name>
    <dbReference type="NCBI Taxonomy" id="110791"/>
    <lineage>
        <taxon>Eukaryota</taxon>
        <taxon>Metazoa</taxon>
        <taxon>Ecdysozoa</taxon>
        <taxon>Arthropoda</taxon>
        <taxon>Hexapoda</taxon>
        <taxon>Insecta</taxon>
        <taxon>Pterygota</taxon>
        <taxon>Neoptera</taxon>
        <taxon>Endopterygota</taxon>
        <taxon>Lepidoptera</taxon>
        <taxon>Glossata</taxon>
        <taxon>Ditrysia</taxon>
        <taxon>Papilionoidea</taxon>
        <taxon>Papilionidae</taxon>
        <taxon>Papilioninae</taxon>
        <taxon>Iphiclides</taxon>
    </lineage>
</organism>
<gene>
    <name evidence="1" type="ORF">IPOD504_LOCUS17607</name>
</gene>
<keyword evidence="2" id="KW-1185">Reference proteome</keyword>